<evidence type="ECO:0000256" key="9">
    <source>
        <dbReference type="ARBA" id="ARBA00023157"/>
    </source>
</evidence>
<evidence type="ECO:0000313" key="11">
    <source>
        <dbReference type="WBParaSite" id="MhA1_Contig408.frz3.gene1"/>
    </source>
</evidence>
<sequence>MTASANTELPPDSELVVPQELTLSTPWLKAIVVYMGAKCEKEMNEFMLLRREYGNDPRKVLKEGREVTACGVNFIREIRKKCLKEVTDYAKCLDTCRGGDMLIPRCRRVQYPLDICVEDKMDIKRPTVGHFTKLHVHESTKEQPPRPGYPRNYREEFSKVMDELPADYPIKLDNYKRYRPNFTTHTEND</sequence>
<keyword evidence="9" id="KW-1015">Disulfide bond</keyword>
<evidence type="ECO:0000256" key="8">
    <source>
        <dbReference type="ARBA" id="ARBA00023128"/>
    </source>
</evidence>
<dbReference type="OMA" id="YITPCRE"/>
<keyword evidence="5" id="KW-0679">Respiratory chain</keyword>
<comment type="subcellular location">
    <subcellularLocation>
        <location evidence="2">Mitochondrion</location>
    </subcellularLocation>
</comment>
<comment type="function">
    <text evidence="1">Accessory subunit of the mitochondrial membrane respiratory chain NADH dehydrogenase (Complex I), that is believed not to be involved in catalysis. Complex I functions in the transfer of electrons from NADH to the respiratory chain. The immediate electron acceptor for the enzyme is believed to be ubiquinone.</text>
</comment>
<dbReference type="GO" id="GO:0006120">
    <property type="term" value="P:mitochondrial electron transport, NADH to ubiquinone"/>
    <property type="evidence" value="ECO:0007669"/>
    <property type="project" value="InterPro"/>
</dbReference>
<evidence type="ECO:0000256" key="3">
    <source>
        <dbReference type="ARBA" id="ARBA00010705"/>
    </source>
</evidence>
<comment type="similarity">
    <text evidence="3">Belongs to the complex I NDUFA8 subunit family.</text>
</comment>
<name>A0A1I8BPY6_MELHA</name>
<evidence type="ECO:0000313" key="10">
    <source>
        <dbReference type="Proteomes" id="UP000095281"/>
    </source>
</evidence>
<proteinExistence type="inferred from homology"/>
<evidence type="ECO:0000256" key="6">
    <source>
        <dbReference type="ARBA" id="ARBA00022737"/>
    </source>
</evidence>
<dbReference type="AlphaFoldDB" id="A0A1I8BPY6"/>
<dbReference type="Proteomes" id="UP000095281">
    <property type="component" value="Unplaced"/>
</dbReference>
<keyword evidence="4" id="KW-0813">Transport</keyword>
<evidence type="ECO:0000256" key="4">
    <source>
        <dbReference type="ARBA" id="ARBA00022448"/>
    </source>
</evidence>
<dbReference type="WBParaSite" id="MhA1_Contig408.frz3.gene1">
    <property type="protein sequence ID" value="MhA1_Contig408.frz3.gene1"/>
    <property type="gene ID" value="MhA1_Contig408.frz3.gene1"/>
</dbReference>
<keyword evidence="8" id="KW-0496">Mitochondrion</keyword>
<dbReference type="InterPro" id="IPR016680">
    <property type="entry name" value="NDUFA8"/>
</dbReference>
<evidence type="ECO:0000256" key="5">
    <source>
        <dbReference type="ARBA" id="ARBA00022660"/>
    </source>
</evidence>
<dbReference type="PANTHER" id="PTHR13344">
    <property type="entry name" value="NADH-UBIQUINONE OXIDOREDUCTASE"/>
    <property type="match status" value="1"/>
</dbReference>
<protein>
    <submittedName>
        <fullName evidence="11">NADH dehydrogenase [ubiquinone] 1 alpha subcomplex subunit 8</fullName>
    </submittedName>
</protein>
<evidence type="ECO:0000256" key="1">
    <source>
        <dbReference type="ARBA" id="ARBA00003195"/>
    </source>
</evidence>
<dbReference type="PANTHER" id="PTHR13344:SF0">
    <property type="entry name" value="NADH DEHYDROGENASE [UBIQUINONE] 1 ALPHA SUBCOMPLEX SUBUNIT 8"/>
    <property type="match status" value="1"/>
</dbReference>
<keyword evidence="6" id="KW-0677">Repeat</keyword>
<accession>A0A1I8BPY6</accession>
<evidence type="ECO:0000256" key="7">
    <source>
        <dbReference type="ARBA" id="ARBA00022982"/>
    </source>
</evidence>
<organism evidence="10 11">
    <name type="scientific">Meloidogyne hapla</name>
    <name type="common">Root-knot nematode worm</name>
    <dbReference type="NCBI Taxonomy" id="6305"/>
    <lineage>
        <taxon>Eukaryota</taxon>
        <taxon>Metazoa</taxon>
        <taxon>Ecdysozoa</taxon>
        <taxon>Nematoda</taxon>
        <taxon>Chromadorea</taxon>
        <taxon>Rhabditida</taxon>
        <taxon>Tylenchina</taxon>
        <taxon>Tylenchomorpha</taxon>
        <taxon>Tylenchoidea</taxon>
        <taxon>Meloidogynidae</taxon>
        <taxon>Meloidogyninae</taxon>
        <taxon>Meloidogyne</taxon>
    </lineage>
</organism>
<reference evidence="11" key="1">
    <citation type="submission" date="2016-11" db="UniProtKB">
        <authorList>
            <consortium name="WormBaseParasite"/>
        </authorList>
    </citation>
    <scope>IDENTIFICATION</scope>
</reference>
<evidence type="ECO:0000256" key="2">
    <source>
        <dbReference type="ARBA" id="ARBA00004173"/>
    </source>
</evidence>
<keyword evidence="7" id="KW-0249">Electron transport</keyword>
<keyword evidence="10" id="KW-1185">Reference proteome</keyword>
<dbReference type="GO" id="GO:0005739">
    <property type="term" value="C:mitochondrion"/>
    <property type="evidence" value="ECO:0007669"/>
    <property type="project" value="UniProtKB-SubCell"/>
</dbReference>